<name>A0ABY5L378_9CELL</name>
<keyword evidence="9" id="KW-1185">Reference proteome</keyword>
<keyword evidence="8" id="KW-0966">Cell projection</keyword>
<keyword evidence="8" id="KW-0282">Flagellum</keyword>
<keyword evidence="5 7" id="KW-0472">Membrane</keyword>
<evidence type="ECO:0000313" key="8">
    <source>
        <dbReference type="EMBL" id="UUI75951.1"/>
    </source>
</evidence>
<gene>
    <name evidence="8" type="ORF">NP064_03330</name>
</gene>
<keyword evidence="8" id="KW-0969">Cilium</keyword>
<evidence type="ECO:0000256" key="6">
    <source>
        <dbReference type="SAM" id="MobiDB-lite"/>
    </source>
</evidence>
<keyword evidence="3 7" id="KW-0812">Transmembrane</keyword>
<feature type="compositionally biased region" description="Gly residues" evidence="6">
    <location>
        <begin position="99"/>
        <end position="113"/>
    </location>
</feature>
<accession>A0ABY5L378</accession>
<evidence type="ECO:0000256" key="1">
    <source>
        <dbReference type="ARBA" id="ARBA00004236"/>
    </source>
</evidence>
<keyword evidence="2" id="KW-1003">Cell membrane</keyword>
<dbReference type="InterPro" id="IPR022781">
    <property type="entry name" value="Flagellar_biosynth_FliO"/>
</dbReference>
<comment type="subcellular location">
    <subcellularLocation>
        <location evidence="1">Cell membrane</location>
    </subcellularLocation>
</comment>
<organism evidence="8 9">
    <name type="scientific">Cellulomonas chengniuliangii</name>
    <dbReference type="NCBI Taxonomy" id="2968084"/>
    <lineage>
        <taxon>Bacteria</taxon>
        <taxon>Bacillati</taxon>
        <taxon>Actinomycetota</taxon>
        <taxon>Actinomycetes</taxon>
        <taxon>Micrococcales</taxon>
        <taxon>Cellulomonadaceae</taxon>
        <taxon>Cellulomonas</taxon>
    </lineage>
</organism>
<dbReference type="RefSeq" id="WP_227567929.1">
    <property type="nucleotide sequence ID" value="NZ_CP101988.1"/>
</dbReference>
<evidence type="ECO:0000256" key="2">
    <source>
        <dbReference type="ARBA" id="ARBA00022475"/>
    </source>
</evidence>
<feature type="region of interest" description="Disordered" evidence="6">
    <location>
        <begin position="92"/>
        <end position="118"/>
    </location>
</feature>
<evidence type="ECO:0000256" key="5">
    <source>
        <dbReference type="ARBA" id="ARBA00023136"/>
    </source>
</evidence>
<evidence type="ECO:0000256" key="3">
    <source>
        <dbReference type="ARBA" id="ARBA00022692"/>
    </source>
</evidence>
<dbReference type="Proteomes" id="UP001316189">
    <property type="component" value="Chromosome"/>
</dbReference>
<sequence>MDGPVLVLRVALALACVVGLIWLASRKLGGVQGRRKLTAPEMQVVSRQVFGRHSGVAVLAVGNRRLLLGYGEQQVTMLTELAPVADTAPHPAGLSLAAGGSGSTPGTAGGGSLPGSRRASAASAAAPLLAAVPAARPELDIDAVLAQARLDAVREPAAGDAEPSAVPSPALDGPHGTAKAGPLDGSILSPSTWRRAINVLQDRTVRR</sequence>
<protein>
    <submittedName>
        <fullName evidence="8">Flagellar biosynthetic protein FliO</fullName>
    </submittedName>
</protein>
<dbReference type="Pfam" id="PF04347">
    <property type="entry name" value="FliO"/>
    <property type="match status" value="1"/>
</dbReference>
<evidence type="ECO:0000256" key="7">
    <source>
        <dbReference type="SAM" id="Phobius"/>
    </source>
</evidence>
<feature type="transmembrane region" description="Helical" evidence="7">
    <location>
        <begin position="6"/>
        <end position="25"/>
    </location>
</feature>
<reference evidence="8 9" key="1">
    <citation type="submission" date="2022-07" db="EMBL/GenBank/DDBJ databases">
        <title>Novel species in genus cellulomonas.</title>
        <authorList>
            <person name="Ye L."/>
        </authorList>
    </citation>
    <scope>NUCLEOTIDE SEQUENCE [LARGE SCALE GENOMIC DNA]</scope>
    <source>
        <strain evidence="9">zg-Y338</strain>
    </source>
</reference>
<dbReference type="EMBL" id="CP101988">
    <property type="protein sequence ID" value="UUI75951.1"/>
    <property type="molecule type" value="Genomic_DNA"/>
</dbReference>
<evidence type="ECO:0000256" key="4">
    <source>
        <dbReference type="ARBA" id="ARBA00022989"/>
    </source>
</evidence>
<feature type="region of interest" description="Disordered" evidence="6">
    <location>
        <begin position="155"/>
        <end position="187"/>
    </location>
</feature>
<proteinExistence type="predicted"/>
<evidence type="ECO:0000313" key="9">
    <source>
        <dbReference type="Proteomes" id="UP001316189"/>
    </source>
</evidence>
<keyword evidence="4 7" id="KW-1133">Transmembrane helix</keyword>